<evidence type="ECO:0000256" key="5">
    <source>
        <dbReference type="ARBA" id="ARBA00022989"/>
    </source>
</evidence>
<feature type="compositionally biased region" description="Polar residues" evidence="7">
    <location>
        <begin position="227"/>
        <end position="251"/>
    </location>
</feature>
<feature type="region of interest" description="Disordered" evidence="7">
    <location>
        <begin position="26"/>
        <end position="78"/>
    </location>
</feature>
<dbReference type="KEGG" id="sasa:106565143"/>
<feature type="signal peptide" evidence="9">
    <location>
        <begin position="1"/>
        <end position="20"/>
    </location>
</feature>
<sequence>MVWLLSLSLVLATLLHCSPGNIIRATSTSPSSSNSDHVPLPAFSNSLSTTSNMGTTAPKFTTTQQSGTDIRLPASGMQVPGNRITSMEDLDGALVGTSYGSDESMDDSGLGDTAIIESQQERPASPLLINSAPGNEEKKAKELEVHSSIPTSLYPPPTPQKQTQDSVSTAGPAGLQTSEDVRSPAKSPLTKLTLRAPSKLSLSPIGDDDSGLNLEPAYSIVEISKQMEPTVNSTSERNISPNPLTHHSSHQSPKDTITEATLEEDEEEEGLGALEENEEEDVVVLKYMFVIDSAVPIRRDTWGKLSQSSTLSSANPKQAPIVTGQFQREKEQTQSLPDIQSTELPAQPSHDVKHIIHQHEENTKGQLWPAPSVLYGVFGPVTHQNLNGGPCVLGLGTCVLPTGTNGTLLLWEDLSRTLAFAWELHVYGSAGLFLLLSCVAVLGMVGRSNILPPLCDVLTLANRLLLLTGALRAVLLLTDPYGTRRILSRPVLTALYNLPLLLLLWAQVALAMILLSPAMQRPRVVGSLAVLHCTLLLAADLLSPTLSHAFPLVLQSLSLCWGLTLCLGILTQSLSHLQPFSKTPVHQWGAPQRIEERARRVTAVCALLGVLCSGLQIYSLLWLYGLLGDWRRFGWGWWLGQFWARVLELFWGFSMLVLGSWVFWTPRRSRARSDNGQGRPERASFWKILRIGPFRNFEKNWAELIPKNWAGQHHSEADSGSIRVYDNPPTTHSLRDTMSPSHHKGGEPTTSSSGDTHLLWQRVGERECILSLIEFDMLPQSPINLSRSIDNALLLGVGSLFTAPPPSTWTHQAGADTDTSLADSEITPPSLTSLTSPTSPTSNVGCRWEVEAGSRPATSDHFRANEQAQPEAEPKSEPQPQLQLDPQPQLQPDPQPQLQPDPQPQLQPDPQPQLQPDPQPQLQPDPQPQLQPDPQPQLQPDPQPQLQPDPQPQLQPDPQPQLQPDPQPQPLEASDNQILQPSPNPEHQENIPDNDIYMSIVPNKLNKPGVPQEDDWSSVGCSDDVTDLLQS</sequence>
<feature type="transmembrane region" description="Helical" evidence="8">
    <location>
        <begin position="457"/>
        <end position="475"/>
    </location>
</feature>
<feature type="region of interest" description="Disordered" evidence="7">
    <location>
        <begin position="227"/>
        <end position="255"/>
    </location>
</feature>
<dbReference type="AlphaFoldDB" id="A0A1S3L996"/>
<dbReference type="Pfam" id="PF25987">
    <property type="entry name" value="PRRT3"/>
    <property type="match status" value="1"/>
</dbReference>
<evidence type="ECO:0000259" key="10">
    <source>
        <dbReference type="Pfam" id="PF25987"/>
    </source>
</evidence>
<dbReference type="GeneID" id="106565143"/>
<proteinExistence type="predicted"/>
<dbReference type="PANTHER" id="PTHR47400:SF1">
    <property type="entry name" value="PROLINE-RICH TRANSMEMBRANE PROTEIN 3"/>
    <property type="match status" value="1"/>
</dbReference>
<dbReference type="STRING" id="8030.ENSSSAP00000117195"/>
<feature type="transmembrane region" description="Helical" evidence="8">
    <location>
        <begin position="601"/>
        <end position="622"/>
    </location>
</feature>
<evidence type="ECO:0000256" key="9">
    <source>
        <dbReference type="SAM" id="SignalP"/>
    </source>
</evidence>
<evidence type="ECO:0000256" key="3">
    <source>
        <dbReference type="ARBA" id="ARBA00022692"/>
    </source>
</evidence>
<dbReference type="PANTHER" id="PTHR47400">
    <property type="entry name" value="PROLINE-RICH TRANSMEMBRANE PROTEIN 3"/>
    <property type="match status" value="1"/>
</dbReference>
<reference evidence="12" key="1">
    <citation type="submission" date="2025-08" db="UniProtKB">
        <authorList>
            <consortium name="RefSeq"/>
        </authorList>
    </citation>
    <scope>IDENTIFICATION</scope>
</reference>
<dbReference type="InterPro" id="IPR043242">
    <property type="entry name" value="PRRT3"/>
</dbReference>
<feature type="region of interest" description="Disordered" evidence="7">
    <location>
        <begin position="720"/>
        <end position="756"/>
    </location>
</feature>
<feature type="domain" description="Proline-rich transmembrane protein 3/4" evidence="10">
    <location>
        <begin position="403"/>
        <end position="671"/>
    </location>
</feature>
<organism evidence="11 12">
    <name type="scientific">Salmo salar</name>
    <name type="common">Atlantic salmon</name>
    <dbReference type="NCBI Taxonomy" id="8030"/>
    <lineage>
        <taxon>Eukaryota</taxon>
        <taxon>Metazoa</taxon>
        <taxon>Chordata</taxon>
        <taxon>Craniata</taxon>
        <taxon>Vertebrata</taxon>
        <taxon>Euteleostomi</taxon>
        <taxon>Actinopterygii</taxon>
        <taxon>Neopterygii</taxon>
        <taxon>Teleostei</taxon>
        <taxon>Protacanthopterygii</taxon>
        <taxon>Salmoniformes</taxon>
        <taxon>Salmonidae</taxon>
        <taxon>Salmoninae</taxon>
        <taxon>Salmo</taxon>
    </lineage>
</organism>
<feature type="transmembrane region" description="Helical" evidence="8">
    <location>
        <begin position="424"/>
        <end position="445"/>
    </location>
</feature>
<dbReference type="PaxDb" id="8030-ENSSSAP00000117195"/>
<feature type="compositionally biased region" description="Polar residues" evidence="7">
    <location>
        <begin position="43"/>
        <end position="68"/>
    </location>
</feature>
<feature type="chain" id="PRO_5045352228" evidence="9">
    <location>
        <begin position="21"/>
        <end position="1031"/>
    </location>
</feature>
<keyword evidence="3 8" id="KW-0812">Transmembrane</keyword>
<feature type="transmembrane region" description="Helical" evidence="8">
    <location>
        <begin position="495"/>
        <end position="515"/>
    </location>
</feature>
<feature type="compositionally biased region" description="Pro residues" evidence="7">
    <location>
        <begin position="889"/>
        <end position="969"/>
    </location>
</feature>
<feature type="compositionally biased region" description="Polar residues" evidence="7">
    <location>
        <begin position="728"/>
        <end position="740"/>
    </location>
</feature>
<keyword evidence="2" id="KW-0597">Phosphoprotein</keyword>
<accession>A0A1S3L996</accession>
<protein>
    <submittedName>
        <fullName evidence="12">Proline-rich transmembrane protein 3</fullName>
    </submittedName>
</protein>
<dbReference type="RefSeq" id="XP_013987405.2">
    <property type="nucleotide sequence ID" value="XM_014131930.2"/>
</dbReference>
<keyword evidence="4 9" id="KW-0732">Signal</keyword>
<dbReference type="InterPro" id="IPR059081">
    <property type="entry name" value="PRRT3-4"/>
</dbReference>
<feature type="compositionally biased region" description="Low complexity" evidence="7">
    <location>
        <begin position="878"/>
        <end position="888"/>
    </location>
</feature>
<gene>
    <name evidence="12" type="primary">LOC106565143</name>
</gene>
<keyword evidence="5 8" id="KW-1133">Transmembrane helix</keyword>
<evidence type="ECO:0000256" key="8">
    <source>
        <dbReference type="SAM" id="Phobius"/>
    </source>
</evidence>
<evidence type="ECO:0000256" key="2">
    <source>
        <dbReference type="ARBA" id="ARBA00022553"/>
    </source>
</evidence>
<evidence type="ECO:0000313" key="12">
    <source>
        <dbReference type="RefSeq" id="XP_013987405.2"/>
    </source>
</evidence>
<feature type="compositionally biased region" description="Basic and acidic residues" evidence="7">
    <location>
        <begin position="848"/>
        <end position="864"/>
    </location>
</feature>
<feature type="region of interest" description="Disordered" evidence="7">
    <location>
        <begin position="808"/>
        <end position="1031"/>
    </location>
</feature>
<feature type="compositionally biased region" description="Polar residues" evidence="7">
    <location>
        <begin position="160"/>
        <end position="169"/>
    </location>
</feature>
<evidence type="ECO:0000256" key="6">
    <source>
        <dbReference type="ARBA" id="ARBA00023136"/>
    </source>
</evidence>
<feature type="transmembrane region" description="Helical" evidence="8">
    <location>
        <begin position="642"/>
        <end position="664"/>
    </location>
</feature>
<evidence type="ECO:0000256" key="7">
    <source>
        <dbReference type="SAM" id="MobiDB-lite"/>
    </source>
</evidence>
<evidence type="ECO:0000256" key="1">
    <source>
        <dbReference type="ARBA" id="ARBA00004141"/>
    </source>
</evidence>
<evidence type="ECO:0000256" key="4">
    <source>
        <dbReference type="ARBA" id="ARBA00022729"/>
    </source>
</evidence>
<name>A0A1S3L996_SALSA</name>
<feature type="compositionally biased region" description="Low complexity" evidence="7">
    <location>
        <begin position="26"/>
        <end position="35"/>
    </location>
</feature>
<dbReference type="Proteomes" id="UP001652741">
    <property type="component" value="Chromosome ssa12"/>
</dbReference>
<feature type="compositionally biased region" description="Low complexity" evidence="7">
    <location>
        <begin position="827"/>
        <end position="842"/>
    </location>
</feature>
<keyword evidence="6 8" id="KW-0472">Membrane</keyword>
<feature type="region of interest" description="Disordered" evidence="7">
    <location>
        <begin position="137"/>
        <end position="192"/>
    </location>
</feature>
<dbReference type="Bgee" id="ENSSSAG00000080412">
    <property type="expression patterns" value="Expressed in camera-type eye and 2 other cell types or tissues"/>
</dbReference>
<comment type="subcellular location">
    <subcellularLocation>
        <location evidence="1">Membrane</location>
        <topology evidence="1">Multi-pass membrane protein</topology>
    </subcellularLocation>
</comment>
<evidence type="ECO:0000313" key="11">
    <source>
        <dbReference type="Proteomes" id="UP001652741"/>
    </source>
</evidence>
<keyword evidence="11" id="KW-1185">Reference proteome</keyword>